<dbReference type="RefSeq" id="WP_137276291.1">
    <property type="nucleotide sequence ID" value="NZ_QKNX01000002.1"/>
</dbReference>
<sequence length="239" mass="25878">MNAALLTVGDELLAGDTANTNATWIGARLAERGVTVKRVLTVPDETAVIAEATRRYSDRFDAVIVTGGLGGTPDDITMDGVAAAFDRDLVENDLARADVERHLEAIADKYPELNIDVSAEAALPEGARPLLNRAGLSPGCVLENVYVLPGIPSEMERMFEDVAEEFDGDVDSRFLYTQEPEANLIERLDEVQEQFGVRVGCYPDREAGHNRLKVSGTDTESLADAAAWLEERVALSNEG</sequence>
<accession>A0A4U5JCP2</accession>
<evidence type="ECO:0000313" key="2">
    <source>
        <dbReference type="EMBL" id="TKR26375.1"/>
    </source>
</evidence>
<feature type="domain" description="MoaB/Mog" evidence="1">
    <location>
        <begin position="4"/>
        <end position="169"/>
    </location>
</feature>
<gene>
    <name evidence="2" type="ORF">DM868_07760</name>
</gene>
<name>A0A4U5JCP2_9EURY</name>
<dbReference type="Pfam" id="PF00994">
    <property type="entry name" value="MoCF_biosynth"/>
    <property type="match status" value="1"/>
</dbReference>
<dbReference type="PANTHER" id="PTHR13939:SF0">
    <property type="entry name" value="NMN AMIDOHYDROLASE-LIKE PROTEIN YFAY"/>
    <property type="match status" value="1"/>
</dbReference>
<dbReference type="OrthoDB" id="372037at2157"/>
<dbReference type="SUPFAM" id="SSF53218">
    <property type="entry name" value="Molybdenum cofactor biosynthesis proteins"/>
    <property type="match status" value="1"/>
</dbReference>
<keyword evidence="3" id="KW-1185">Reference proteome</keyword>
<dbReference type="Proteomes" id="UP000308037">
    <property type="component" value="Unassembled WGS sequence"/>
</dbReference>
<proteinExistence type="predicted"/>
<dbReference type="InterPro" id="IPR056596">
    <property type="entry name" value="FLAD1_M"/>
</dbReference>
<dbReference type="Pfam" id="PF24102">
    <property type="entry name" value="FLAD1_M"/>
    <property type="match status" value="1"/>
</dbReference>
<reference evidence="2 3" key="1">
    <citation type="submission" date="2019-04" db="EMBL/GenBank/DDBJ databases">
        <title>Natronomonas sp. F20-122 a newhaloarchaeon isolated from a saline saltern of Isla Bacuta, Huelva, Spain.</title>
        <authorList>
            <person name="Duran-Viseras A."/>
            <person name="Sanchez-Porro C."/>
            <person name="Ventosa A."/>
        </authorList>
    </citation>
    <scope>NUCLEOTIDE SEQUENCE [LARGE SCALE GENOMIC DNA]</scope>
    <source>
        <strain evidence="2 3">F20-122</strain>
    </source>
</reference>
<dbReference type="EMBL" id="QKNX01000002">
    <property type="protein sequence ID" value="TKR26375.1"/>
    <property type="molecule type" value="Genomic_DNA"/>
</dbReference>
<protein>
    <submittedName>
        <fullName evidence="2">Competence/damage-inducible protein A</fullName>
    </submittedName>
</protein>
<dbReference type="SMART" id="SM00852">
    <property type="entry name" value="MoCF_biosynth"/>
    <property type="match status" value="1"/>
</dbReference>
<dbReference type="AlphaFoldDB" id="A0A4U5JCP2"/>
<dbReference type="CDD" id="cd00885">
    <property type="entry name" value="cinA"/>
    <property type="match status" value="1"/>
</dbReference>
<comment type="caution">
    <text evidence="2">The sequence shown here is derived from an EMBL/GenBank/DDBJ whole genome shotgun (WGS) entry which is preliminary data.</text>
</comment>
<dbReference type="InterPro" id="IPR036425">
    <property type="entry name" value="MoaB/Mog-like_dom_sf"/>
</dbReference>
<evidence type="ECO:0000259" key="1">
    <source>
        <dbReference type="SMART" id="SM00852"/>
    </source>
</evidence>
<dbReference type="PANTHER" id="PTHR13939">
    <property type="entry name" value="NICOTINAMIDE-NUCLEOTIDE AMIDOHYDROLASE PNCC"/>
    <property type="match status" value="1"/>
</dbReference>
<dbReference type="InterPro" id="IPR050101">
    <property type="entry name" value="CinA"/>
</dbReference>
<dbReference type="Gene3D" id="3.40.980.10">
    <property type="entry name" value="MoaB/Mog-like domain"/>
    <property type="match status" value="1"/>
</dbReference>
<evidence type="ECO:0000313" key="3">
    <source>
        <dbReference type="Proteomes" id="UP000308037"/>
    </source>
</evidence>
<dbReference type="InterPro" id="IPR001453">
    <property type="entry name" value="MoaB/Mog_dom"/>
</dbReference>
<organism evidence="2 3">
    <name type="scientific">Natronomonas salsuginis</name>
    <dbReference type="NCBI Taxonomy" id="2217661"/>
    <lineage>
        <taxon>Archaea</taxon>
        <taxon>Methanobacteriati</taxon>
        <taxon>Methanobacteriota</taxon>
        <taxon>Stenosarchaea group</taxon>
        <taxon>Halobacteria</taxon>
        <taxon>Halobacteriales</taxon>
        <taxon>Natronomonadaceae</taxon>
        <taxon>Natronomonas</taxon>
    </lineage>
</organism>